<feature type="signal peptide" evidence="1">
    <location>
        <begin position="1"/>
        <end position="19"/>
    </location>
</feature>
<feature type="chain" id="PRO_5037617704" description="Lipoprotein" evidence="1">
    <location>
        <begin position="20"/>
        <end position="351"/>
    </location>
</feature>
<evidence type="ECO:0000313" key="2">
    <source>
        <dbReference type="EMBL" id="MBC3861771.1"/>
    </source>
</evidence>
<sequence length="351" mass="35324">MKLHIVVASLFALTLSACGGNGSNTASTNSGNSSGGNSNGTGATTCTIANTHPLVAVALTGGAGTAQFSSGGTTLTYSGNLSGTLNLVQDANAPAPLNKACMDSSGNSSTMRTVMQSNGSLGISHTLVNGNDQPVFLMDSRALASNTNLGALQGTYTVLRYQHDTGSTPAQTRMSYATITIDSLGNWSMCKNTSTCSTATATGTFAAHSGSSYAFDLSSGGLVRATAFMVGAGTNSTLVVTENDTGGGGIVTGIWLGVPQSAWNPVAGSYVLNTSDDIQNPITASIQNLIVKTQNIALTPNTPITGIATATVSDGTINYLISSPAGLLVTGNNTGNNFANGPAYFSFGVMP</sequence>
<comment type="caution">
    <text evidence="2">The sequence shown here is derived from an EMBL/GenBank/DDBJ whole genome shotgun (WGS) entry which is preliminary data.</text>
</comment>
<protein>
    <recommendedName>
        <fullName evidence="4">Lipoprotein</fullName>
    </recommendedName>
</protein>
<reference evidence="2" key="1">
    <citation type="submission" date="2020-08" db="EMBL/GenBank/DDBJ databases">
        <title>Novel species isolated from subtropical streams in China.</title>
        <authorList>
            <person name="Lu H."/>
        </authorList>
    </citation>
    <scope>NUCLEOTIDE SEQUENCE</scope>
    <source>
        <strain evidence="2">KACC 12607</strain>
    </source>
</reference>
<dbReference type="RefSeq" id="WP_186911705.1">
    <property type="nucleotide sequence ID" value="NZ_JACOFV010000005.1"/>
</dbReference>
<dbReference type="Proteomes" id="UP000634011">
    <property type="component" value="Unassembled WGS sequence"/>
</dbReference>
<organism evidence="2 3">
    <name type="scientific">Undibacterium jejuense</name>
    <dbReference type="NCBI Taxonomy" id="1344949"/>
    <lineage>
        <taxon>Bacteria</taxon>
        <taxon>Pseudomonadati</taxon>
        <taxon>Pseudomonadota</taxon>
        <taxon>Betaproteobacteria</taxon>
        <taxon>Burkholderiales</taxon>
        <taxon>Oxalobacteraceae</taxon>
        <taxon>Undibacterium</taxon>
    </lineage>
</organism>
<accession>A0A923HLC5</accession>
<name>A0A923HLC5_9BURK</name>
<evidence type="ECO:0008006" key="4">
    <source>
        <dbReference type="Google" id="ProtNLM"/>
    </source>
</evidence>
<keyword evidence="3" id="KW-1185">Reference proteome</keyword>
<evidence type="ECO:0000256" key="1">
    <source>
        <dbReference type="SAM" id="SignalP"/>
    </source>
</evidence>
<proteinExistence type="predicted"/>
<keyword evidence="1" id="KW-0732">Signal</keyword>
<dbReference type="PROSITE" id="PS51257">
    <property type="entry name" value="PROKAR_LIPOPROTEIN"/>
    <property type="match status" value="1"/>
</dbReference>
<dbReference type="AlphaFoldDB" id="A0A923HLC5"/>
<dbReference type="EMBL" id="JACOFV010000005">
    <property type="protein sequence ID" value="MBC3861771.1"/>
    <property type="molecule type" value="Genomic_DNA"/>
</dbReference>
<evidence type="ECO:0000313" key="3">
    <source>
        <dbReference type="Proteomes" id="UP000634011"/>
    </source>
</evidence>
<gene>
    <name evidence="2" type="ORF">H8K32_06650</name>
</gene>